<evidence type="ECO:0000313" key="2">
    <source>
        <dbReference type="Proteomes" id="UP001293254"/>
    </source>
</evidence>
<evidence type="ECO:0000313" key="1">
    <source>
        <dbReference type="EMBL" id="KAK4414445.1"/>
    </source>
</evidence>
<dbReference type="Proteomes" id="UP001293254">
    <property type="component" value="Unassembled WGS sequence"/>
</dbReference>
<keyword evidence="2" id="KW-1185">Reference proteome</keyword>
<proteinExistence type="predicted"/>
<dbReference type="AlphaFoldDB" id="A0AAE1XM08"/>
<dbReference type="EMBL" id="JACGWO010000012">
    <property type="protein sequence ID" value="KAK4414445.1"/>
    <property type="molecule type" value="Genomic_DNA"/>
</dbReference>
<comment type="caution">
    <text evidence="1">The sequence shown here is derived from an EMBL/GenBank/DDBJ whole genome shotgun (WGS) entry which is preliminary data.</text>
</comment>
<protein>
    <submittedName>
        <fullName evidence="1">Uncharacterized protein</fullName>
    </submittedName>
</protein>
<name>A0AAE1XM08_9LAMI</name>
<gene>
    <name evidence="1" type="ORF">Salat_2857500</name>
</gene>
<accession>A0AAE1XM08</accession>
<sequence>MHIHDKEGQDRCRHQRPNSRQGNNRIIFVGRGGRRCISVTASLVSCRHGRADGGDEDENGECGLSHIHGETQRKLQRVMSDFVRPSPACFSLCLSRCLALENWCLFMAFYGSRSVAIFGMLFEHCSFEVAMMTRLWSDFVVVGG</sequence>
<reference evidence="1" key="1">
    <citation type="submission" date="2020-06" db="EMBL/GenBank/DDBJ databases">
        <authorList>
            <person name="Li T."/>
            <person name="Hu X."/>
            <person name="Zhang T."/>
            <person name="Song X."/>
            <person name="Zhang H."/>
            <person name="Dai N."/>
            <person name="Sheng W."/>
            <person name="Hou X."/>
            <person name="Wei L."/>
        </authorList>
    </citation>
    <scope>NUCLEOTIDE SEQUENCE</scope>
    <source>
        <strain evidence="1">3651</strain>
        <tissue evidence="1">Leaf</tissue>
    </source>
</reference>
<organism evidence="1 2">
    <name type="scientific">Sesamum alatum</name>
    <dbReference type="NCBI Taxonomy" id="300844"/>
    <lineage>
        <taxon>Eukaryota</taxon>
        <taxon>Viridiplantae</taxon>
        <taxon>Streptophyta</taxon>
        <taxon>Embryophyta</taxon>
        <taxon>Tracheophyta</taxon>
        <taxon>Spermatophyta</taxon>
        <taxon>Magnoliopsida</taxon>
        <taxon>eudicotyledons</taxon>
        <taxon>Gunneridae</taxon>
        <taxon>Pentapetalae</taxon>
        <taxon>asterids</taxon>
        <taxon>lamiids</taxon>
        <taxon>Lamiales</taxon>
        <taxon>Pedaliaceae</taxon>
        <taxon>Sesamum</taxon>
    </lineage>
</organism>
<reference evidence="1" key="2">
    <citation type="journal article" date="2024" name="Plant">
        <title>Genomic evolution and insights into agronomic trait innovations of Sesamum species.</title>
        <authorList>
            <person name="Miao H."/>
            <person name="Wang L."/>
            <person name="Qu L."/>
            <person name="Liu H."/>
            <person name="Sun Y."/>
            <person name="Le M."/>
            <person name="Wang Q."/>
            <person name="Wei S."/>
            <person name="Zheng Y."/>
            <person name="Lin W."/>
            <person name="Duan Y."/>
            <person name="Cao H."/>
            <person name="Xiong S."/>
            <person name="Wang X."/>
            <person name="Wei L."/>
            <person name="Li C."/>
            <person name="Ma Q."/>
            <person name="Ju M."/>
            <person name="Zhao R."/>
            <person name="Li G."/>
            <person name="Mu C."/>
            <person name="Tian Q."/>
            <person name="Mei H."/>
            <person name="Zhang T."/>
            <person name="Gao T."/>
            <person name="Zhang H."/>
        </authorList>
    </citation>
    <scope>NUCLEOTIDE SEQUENCE</scope>
    <source>
        <strain evidence="1">3651</strain>
    </source>
</reference>